<evidence type="ECO:0000313" key="15">
    <source>
        <dbReference type="Proteomes" id="UP001596263"/>
    </source>
</evidence>
<accession>A0ABW0C9N6</accession>
<evidence type="ECO:0000256" key="2">
    <source>
        <dbReference type="ARBA" id="ARBA00006597"/>
    </source>
</evidence>
<evidence type="ECO:0000256" key="7">
    <source>
        <dbReference type="ARBA" id="ARBA00023015"/>
    </source>
</evidence>
<dbReference type="InterPro" id="IPR003482">
    <property type="entry name" value="Whib"/>
</dbReference>
<keyword evidence="8 11" id="KW-0238">DNA-binding</keyword>
<comment type="similarity">
    <text evidence="2 11">Belongs to the WhiB family.</text>
</comment>
<dbReference type="RefSeq" id="WP_380845238.1">
    <property type="nucleotide sequence ID" value="NZ_JBHSKM010000002.1"/>
</dbReference>
<feature type="compositionally biased region" description="Basic and acidic residues" evidence="12">
    <location>
        <begin position="84"/>
        <end position="98"/>
    </location>
</feature>
<dbReference type="HAMAP" id="MF_01479">
    <property type="entry name" value="WhiB"/>
    <property type="match status" value="1"/>
</dbReference>
<keyword evidence="5 11" id="KW-0408">Iron</keyword>
<dbReference type="EMBL" id="JBHSKM010000002">
    <property type="protein sequence ID" value="MFC5212521.1"/>
    <property type="molecule type" value="Genomic_DNA"/>
</dbReference>
<feature type="domain" description="4Fe-4S Wbl-type" evidence="13">
    <location>
        <begin position="8"/>
        <end position="72"/>
    </location>
</feature>
<comment type="PTM">
    <text evidence="11">Upon Fe-S cluster removal intramolecular disulfide bonds are formed.</text>
</comment>
<reference evidence="15" key="1">
    <citation type="journal article" date="2019" name="Int. J. Syst. Evol. Microbiol.">
        <title>The Global Catalogue of Microorganisms (GCM) 10K type strain sequencing project: providing services to taxonomists for standard genome sequencing and annotation.</title>
        <authorList>
            <consortium name="The Broad Institute Genomics Platform"/>
            <consortium name="The Broad Institute Genome Sequencing Center for Infectious Disease"/>
            <person name="Wu L."/>
            <person name="Ma J."/>
        </authorList>
    </citation>
    <scope>NUCLEOTIDE SEQUENCE [LARGE SCALE GENOMIC DNA]</scope>
    <source>
        <strain evidence="15">KCTC 42586</strain>
    </source>
</reference>
<evidence type="ECO:0000256" key="10">
    <source>
        <dbReference type="ARBA" id="ARBA00023163"/>
    </source>
</evidence>
<dbReference type="PANTHER" id="PTHR38839:SF6">
    <property type="entry name" value="TRANSCRIPTIONAL REGULATOR WHIB1"/>
    <property type="match status" value="1"/>
</dbReference>
<evidence type="ECO:0000259" key="13">
    <source>
        <dbReference type="PROSITE" id="PS51674"/>
    </source>
</evidence>
<evidence type="ECO:0000256" key="12">
    <source>
        <dbReference type="SAM" id="MobiDB-lite"/>
    </source>
</evidence>
<evidence type="ECO:0000256" key="4">
    <source>
        <dbReference type="ARBA" id="ARBA00022723"/>
    </source>
</evidence>
<organism evidence="14 15">
    <name type="scientific">Streptomyces coerulescens</name>
    <dbReference type="NCBI Taxonomy" id="29304"/>
    <lineage>
        <taxon>Bacteria</taxon>
        <taxon>Bacillati</taxon>
        <taxon>Actinomycetota</taxon>
        <taxon>Actinomycetes</taxon>
        <taxon>Kitasatosporales</taxon>
        <taxon>Streptomycetaceae</taxon>
        <taxon>Streptomyces</taxon>
    </lineage>
</organism>
<keyword evidence="10 11" id="KW-0804">Transcription</keyword>
<feature type="binding site" evidence="11">
    <location>
        <position position="42"/>
    </location>
    <ligand>
        <name>[4Fe-4S] cluster</name>
        <dbReference type="ChEBI" id="CHEBI:49883"/>
    </ligand>
</feature>
<comment type="subcellular location">
    <subcellularLocation>
        <location evidence="1 11">Cytoplasm</location>
    </subcellularLocation>
</comment>
<comment type="function">
    <text evidence="11">Acts as a transcriptional regulator. Probably redox-responsive. The apo- but not holo-form probably binds DNA.</text>
</comment>
<dbReference type="InterPro" id="IPR034768">
    <property type="entry name" value="4FE4S_WBL"/>
</dbReference>
<name>A0ABW0C9N6_STRCD</name>
<feature type="binding site" evidence="11">
    <location>
        <position position="9"/>
    </location>
    <ligand>
        <name>[4Fe-4S] cluster</name>
        <dbReference type="ChEBI" id="CHEBI:49883"/>
    </ligand>
</feature>
<comment type="caution">
    <text evidence="14">The sequence shown here is derived from an EMBL/GenBank/DDBJ whole genome shotgun (WGS) entry which is preliminary data.</text>
</comment>
<dbReference type="PANTHER" id="PTHR38839">
    <property type="entry name" value="TRANSCRIPTIONAL REGULATOR WHID-RELATED"/>
    <property type="match status" value="1"/>
</dbReference>
<comment type="cofactor">
    <cofactor evidence="11">
        <name>[4Fe-4S] cluster</name>
        <dbReference type="ChEBI" id="CHEBI:49883"/>
    </cofactor>
    <text evidence="11">Binds 1 [4Fe-4S] cluster per subunit. Following nitrosylation of the [4Fe-4S] cluster binds 1 [4Fe-8(NO)] cluster per subunit.</text>
</comment>
<evidence type="ECO:0000256" key="3">
    <source>
        <dbReference type="ARBA" id="ARBA00022485"/>
    </source>
</evidence>
<feature type="binding site" evidence="11">
    <location>
        <position position="39"/>
    </location>
    <ligand>
        <name>[4Fe-4S] cluster</name>
        <dbReference type="ChEBI" id="CHEBI:49883"/>
    </ligand>
</feature>
<keyword evidence="11" id="KW-0963">Cytoplasm</keyword>
<proteinExistence type="inferred from homology"/>
<keyword evidence="15" id="KW-1185">Reference proteome</keyword>
<feature type="region of interest" description="Disordered" evidence="12">
    <location>
        <begin position="59"/>
        <end position="98"/>
    </location>
</feature>
<gene>
    <name evidence="11" type="primary">whiB</name>
    <name evidence="14" type="ORF">ACFPQ9_01590</name>
</gene>
<keyword evidence="9 11" id="KW-1015">Disulfide bond</keyword>
<evidence type="ECO:0000256" key="11">
    <source>
        <dbReference type="HAMAP-Rule" id="MF_01479"/>
    </source>
</evidence>
<keyword evidence="3 11" id="KW-0004">4Fe-4S</keyword>
<comment type="PTM">
    <text evidence="11">The Fe-S cluster can be nitrosylated by nitric oxide (NO).</text>
</comment>
<keyword evidence="4 11" id="KW-0479">Metal-binding</keyword>
<keyword evidence="7 11" id="KW-0805">Transcription regulation</keyword>
<evidence type="ECO:0000256" key="9">
    <source>
        <dbReference type="ARBA" id="ARBA00023157"/>
    </source>
</evidence>
<evidence type="ECO:0000313" key="14">
    <source>
        <dbReference type="EMBL" id="MFC5212521.1"/>
    </source>
</evidence>
<sequence length="98" mass="11017">MEWRDRAICRTEDPDLFFPVGNSGSVPTLIQTDEAKAVCRRCPVREQCLDWAVDAGPMDGIWGGTTAQERDRSGRRGGITPSRPRREVRSVVRGEMLE</sequence>
<dbReference type="Pfam" id="PF02467">
    <property type="entry name" value="Whib"/>
    <property type="match status" value="1"/>
</dbReference>
<keyword evidence="6 11" id="KW-0411">Iron-sulfur</keyword>
<evidence type="ECO:0000256" key="8">
    <source>
        <dbReference type="ARBA" id="ARBA00023125"/>
    </source>
</evidence>
<feature type="binding site" evidence="11">
    <location>
        <position position="48"/>
    </location>
    <ligand>
        <name>[4Fe-4S] cluster</name>
        <dbReference type="ChEBI" id="CHEBI:49883"/>
    </ligand>
</feature>
<dbReference type="PROSITE" id="PS51674">
    <property type="entry name" value="4FE4S_WBL"/>
    <property type="match status" value="1"/>
</dbReference>
<evidence type="ECO:0000256" key="6">
    <source>
        <dbReference type="ARBA" id="ARBA00023014"/>
    </source>
</evidence>
<protein>
    <recommendedName>
        <fullName evidence="11">Transcriptional regulator WhiB</fullName>
    </recommendedName>
</protein>
<evidence type="ECO:0000256" key="1">
    <source>
        <dbReference type="ARBA" id="ARBA00004496"/>
    </source>
</evidence>
<evidence type="ECO:0000256" key="5">
    <source>
        <dbReference type="ARBA" id="ARBA00023004"/>
    </source>
</evidence>
<dbReference type="Proteomes" id="UP001596263">
    <property type="component" value="Unassembled WGS sequence"/>
</dbReference>